<keyword evidence="1" id="KW-0862">Zinc</keyword>
<evidence type="ECO:0000259" key="7">
    <source>
        <dbReference type="SMART" id="SM00906"/>
    </source>
</evidence>
<evidence type="ECO:0000256" key="2">
    <source>
        <dbReference type="ARBA" id="ARBA00023015"/>
    </source>
</evidence>
<evidence type="ECO:0000256" key="3">
    <source>
        <dbReference type="ARBA" id="ARBA00023125"/>
    </source>
</evidence>
<dbReference type="GeneID" id="25291988"/>
<dbReference type="EMBL" id="KN847477">
    <property type="protein sequence ID" value="KIX05943.1"/>
    <property type="molecule type" value="Genomic_DNA"/>
</dbReference>
<keyword evidence="9" id="KW-1185">Reference proteome</keyword>
<feature type="region of interest" description="Disordered" evidence="6">
    <location>
        <begin position="1"/>
        <end position="21"/>
    </location>
</feature>
<dbReference type="InterPro" id="IPR007219">
    <property type="entry name" value="XnlR_reg_dom"/>
</dbReference>
<dbReference type="PANTHER" id="PTHR47171:SF1">
    <property type="entry name" value="ZN(II)2CYS6 TRANSCRIPTION FACTOR (EUROFUNG)"/>
    <property type="match status" value="1"/>
</dbReference>
<dbReference type="Pfam" id="PF04082">
    <property type="entry name" value="Fungal_trans"/>
    <property type="match status" value="1"/>
</dbReference>
<evidence type="ECO:0000256" key="1">
    <source>
        <dbReference type="ARBA" id="ARBA00022833"/>
    </source>
</evidence>
<dbReference type="GO" id="GO:0006351">
    <property type="term" value="P:DNA-templated transcription"/>
    <property type="evidence" value="ECO:0007669"/>
    <property type="project" value="InterPro"/>
</dbReference>
<feature type="domain" description="Xylanolytic transcriptional activator regulatory" evidence="7">
    <location>
        <begin position="224"/>
        <end position="296"/>
    </location>
</feature>
<name>A0A0D2H6C9_9EURO</name>
<dbReference type="CDD" id="cd12148">
    <property type="entry name" value="fungal_TF_MHR"/>
    <property type="match status" value="1"/>
</dbReference>
<dbReference type="RefSeq" id="XP_013273079.1">
    <property type="nucleotide sequence ID" value="XM_013417625.1"/>
</dbReference>
<dbReference type="GO" id="GO:0008270">
    <property type="term" value="F:zinc ion binding"/>
    <property type="evidence" value="ECO:0007669"/>
    <property type="project" value="InterPro"/>
</dbReference>
<organism evidence="8 9">
    <name type="scientific">Rhinocladiella mackenziei CBS 650.93</name>
    <dbReference type="NCBI Taxonomy" id="1442369"/>
    <lineage>
        <taxon>Eukaryota</taxon>
        <taxon>Fungi</taxon>
        <taxon>Dikarya</taxon>
        <taxon>Ascomycota</taxon>
        <taxon>Pezizomycotina</taxon>
        <taxon>Eurotiomycetes</taxon>
        <taxon>Chaetothyriomycetidae</taxon>
        <taxon>Chaetothyriales</taxon>
        <taxon>Herpotrichiellaceae</taxon>
        <taxon>Rhinocladiella</taxon>
    </lineage>
</organism>
<keyword evidence="2" id="KW-0805">Transcription regulation</keyword>
<protein>
    <recommendedName>
        <fullName evidence="7">Xylanolytic transcriptional activator regulatory domain-containing protein</fullName>
    </recommendedName>
</protein>
<keyword evidence="4" id="KW-0804">Transcription</keyword>
<dbReference type="Proteomes" id="UP000053617">
    <property type="component" value="Unassembled WGS sequence"/>
</dbReference>
<evidence type="ECO:0000313" key="9">
    <source>
        <dbReference type="Proteomes" id="UP000053617"/>
    </source>
</evidence>
<evidence type="ECO:0000256" key="6">
    <source>
        <dbReference type="SAM" id="MobiDB-lite"/>
    </source>
</evidence>
<evidence type="ECO:0000256" key="5">
    <source>
        <dbReference type="ARBA" id="ARBA00023242"/>
    </source>
</evidence>
<dbReference type="SMART" id="SM00906">
    <property type="entry name" value="Fungal_trans"/>
    <property type="match status" value="1"/>
</dbReference>
<proteinExistence type="predicted"/>
<dbReference type="HOGENOM" id="CLU_006329_5_1_1"/>
<dbReference type="GO" id="GO:0003677">
    <property type="term" value="F:DNA binding"/>
    <property type="evidence" value="ECO:0007669"/>
    <property type="project" value="UniProtKB-KW"/>
</dbReference>
<keyword evidence="3" id="KW-0238">DNA-binding</keyword>
<gene>
    <name evidence="8" type="ORF">Z518_03917</name>
</gene>
<evidence type="ECO:0000256" key="4">
    <source>
        <dbReference type="ARBA" id="ARBA00023163"/>
    </source>
</evidence>
<dbReference type="AlphaFoldDB" id="A0A0D2H6C9"/>
<dbReference type="OrthoDB" id="5121955at2759"/>
<dbReference type="VEuPathDB" id="FungiDB:Z518_03917"/>
<sequence>MSRLQRDLALLPEDQGKHRREVAQDPFHARVDSDFSHQPPVDKCSITYLGETFPLNMITGNQSTENKEFLHRTGPAVQKIESKISTQSRGHPTHIQPEEITSLSSRGMFEYPSERLMEEFKLVFLELIYPLYPVVNRDKIVQQLRTKTVPWILLHSFCFIVSTYCPVSVLVKAQFSSRYAARVHYYTKAKALFDCGYEVDKITTLRSVFFLSFWNSSPSDYWNFSSWTSTAVNVAETLGIHRSIAGAKMNAQDRSLRRRLWWILVIRDSSFATVLGRPFRINTDSSDARPLAMEDFQHEIESSDFESVSLGHEFALYQIHLSKLCLISRQILTTRNQSTAQTLQGTVPDYNVILKAWRKKLPPELDWVVDHPGTNIFSWSLSIVFDHNVILANAEQFSSGIGKQPCLSRHGAGCVCDRVCRGIDSAARRILTQACKIMRMSAQFSVLHEIFPGLFAAEAVFLSQAKSHQPGRTLLGSLSLTTCQLIWKSAEEVWKPARWIMDLFDALISDMPLGDLCCFETVENTDHCPALTDQSACQIPRNVENDSWQNQSTLPEPSALEISSDGVQFSEPEDAYLFPCSPQPETIDTTPFSDMCFT</sequence>
<evidence type="ECO:0000313" key="8">
    <source>
        <dbReference type="EMBL" id="KIX05943.1"/>
    </source>
</evidence>
<keyword evidence="5" id="KW-0539">Nucleus</keyword>
<accession>A0A0D2H6C9</accession>
<dbReference type="InterPro" id="IPR052073">
    <property type="entry name" value="Amide_Lactam_Regulators"/>
</dbReference>
<dbReference type="PANTHER" id="PTHR47171">
    <property type="entry name" value="FARA-RELATED"/>
    <property type="match status" value="1"/>
</dbReference>
<reference evidence="8 9" key="1">
    <citation type="submission" date="2015-01" db="EMBL/GenBank/DDBJ databases">
        <title>The Genome Sequence of Rhinocladiella mackenzie CBS 650.93.</title>
        <authorList>
            <consortium name="The Broad Institute Genomics Platform"/>
            <person name="Cuomo C."/>
            <person name="de Hoog S."/>
            <person name="Gorbushina A."/>
            <person name="Stielow B."/>
            <person name="Teixiera M."/>
            <person name="Abouelleil A."/>
            <person name="Chapman S.B."/>
            <person name="Priest M."/>
            <person name="Young S.K."/>
            <person name="Wortman J."/>
            <person name="Nusbaum C."/>
            <person name="Birren B."/>
        </authorList>
    </citation>
    <scope>NUCLEOTIDE SEQUENCE [LARGE SCALE GENOMIC DNA]</scope>
    <source>
        <strain evidence="8 9">CBS 650.93</strain>
    </source>
</reference>